<evidence type="ECO:0000313" key="1">
    <source>
        <dbReference type="EMBL" id="KKL64100.1"/>
    </source>
</evidence>
<accession>A0A0F9G3F2</accession>
<reference evidence="1" key="1">
    <citation type="journal article" date="2015" name="Nature">
        <title>Complex archaea that bridge the gap between prokaryotes and eukaryotes.</title>
        <authorList>
            <person name="Spang A."/>
            <person name="Saw J.H."/>
            <person name="Jorgensen S.L."/>
            <person name="Zaremba-Niedzwiedzka K."/>
            <person name="Martijn J."/>
            <person name="Lind A.E."/>
            <person name="van Eijk R."/>
            <person name="Schleper C."/>
            <person name="Guy L."/>
            <person name="Ettema T.J."/>
        </authorList>
    </citation>
    <scope>NUCLEOTIDE SEQUENCE</scope>
</reference>
<proteinExistence type="predicted"/>
<name>A0A0F9G3F2_9ZZZZ</name>
<sequence>MSELAQSSHGIEIAMELDVSGSAGTFTAIAELLDFEWPEVSRPTTEVTAHADKIDYYVVGRLMRGPITFDVNLLYAGATHEHATGGLYKKIFDGELTGYRIRGPGGTDDTDEWILSGFVTNIGGRSAAAREGSIGASITIQPSGDMIIDGATIVPV</sequence>
<gene>
    <name evidence="1" type="ORF">LCGC14_2168410</name>
</gene>
<dbReference type="AlphaFoldDB" id="A0A0F9G3F2"/>
<organism evidence="1">
    <name type="scientific">marine sediment metagenome</name>
    <dbReference type="NCBI Taxonomy" id="412755"/>
    <lineage>
        <taxon>unclassified sequences</taxon>
        <taxon>metagenomes</taxon>
        <taxon>ecological metagenomes</taxon>
    </lineage>
</organism>
<comment type="caution">
    <text evidence="1">The sequence shown here is derived from an EMBL/GenBank/DDBJ whole genome shotgun (WGS) entry which is preliminary data.</text>
</comment>
<dbReference type="EMBL" id="LAZR01027948">
    <property type="protein sequence ID" value="KKL64100.1"/>
    <property type="molecule type" value="Genomic_DNA"/>
</dbReference>
<protein>
    <submittedName>
        <fullName evidence="1">Uncharacterized protein</fullName>
    </submittedName>
</protein>
<dbReference type="Gene3D" id="4.10.410.40">
    <property type="match status" value="1"/>
</dbReference>